<dbReference type="EMBL" id="STGU01000012">
    <property type="protein sequence ID" value="THV32945.1"/>
    <property type="molecule type" value="Genomic_DNA"/>
</dbReference>
<dbReference type="Proteomes" id="UP000307378">
    <property type="component" value="Unassembled WGS sequence"/>
</dbReference>
<reference evidence="1 2" key="1">
    <citation type="submission" date="2019-04" db="EMBL/GenBank/DDBJ databases">
        <title>genome sequence of strain W3.</title>
        <authorList>
            <person name="Gao J."/>
            <person name="Sun J."/>
        </authorList>
    </citation>
    <scope>NUCLEOTIDE SEQUENCE [LARGE SCALE GENOMIC DNA]</scope>
    <source>
        <strain evidence="1 2">W3</strain>
    </source>
</reference>
<organism evidence="1 2">
    <name type="scientific">Rhizobium rosettiformans W3</name>
    <dbReference type="NCBI Taxonomy" id="538378"/>
    <lineage>
        <taxon>Bacteria</taxon>
        <taxon>Pseudomonadati</taxon>
        <taxon>Pseudomonadota</taxon>
        <taxon>Alphaproteobacteria</taxon>
        <taxon>Hyphomicrobiales</taxon>
        <taxon>Rhizobiaceae</taxon>
        <taxon>Rhizobium/Agrobacterium group</taxon>
        <taxon>Rhizobium</taxon>
    </lineage>
</organism>
<evidence type="ECO:0000313" key="2">
    <source>
        <dbReference type="Proteomes" id="UP000307378"/>
    </source>
</evidence>
<proteinExistence type="predicted"/>
<evidence type="ECO:0008006" key="3">
    <source>
        <dbReference type="Google" id="ProtNLM"/>
    </source>
</evidence>
<evidence type="ECO:0000313" key="1">
    <source>
        <dbReference type="EMBL" id="THV32945.1"/>
    </source>
</evidence>
<name>A0A4S8PT25_9HYPH</name>
<dbReference type="InterPro" id="IPR044000">
    <property type="entry name" value="Phage_tube_2"/>
</dbReference>
<dbReference type="AlphaFoldDB" id="A0A4S8PT25"/>
<sequence length="600" mass="63348">MTFADSNRASIRYIAESTSEWGTIPADGKSRQLRFTSSSLAAQKETTVSEELRADRMVSSVPEVSASSEGEINFELSAGSQDDFLQAFVLGAWTRPMTFDYFKGVAVSWVANNRLLIAGQDARGYFEVGRRIKVEGFVANDVNNGYFEIAALAMSGDDTQITVTTTTSVPEGSSAATKVLDANDVIVANNSGLRLGTADASTIDSNGANAFASAIAAGQLSVGQMIFLDLPVSEITFDSYTVTFAAAATAGDKIIVNDGLNVIDFTAGREYQVGADELESAAAFALAVNQKRVAGNINAKAVAAAGVVTVYILSNHVNSEASTTGAGITVGAKVAATAADARGFYKLTGVADDVLTVTPQIPTVAAPGVATIKGSMLRNPGDVEDITPQSFALEQSFNDVDKHFIQNGMRVGSFSLEVASGSIVTGAMNFMGKETQTVTASRLGKAPYTTLESTATEVMNATTNVGNLTKNGAILSTAVQSLSIEGDASLRNQNAVGSKFARGIGTGRFQLTGALTAYFEDLTMYNHFLNHDTISIGFDFKDQDSNVYYYTIPALKITSDPITPGGIDQDVLEEMEWSALRDAATRCMLQVDRFSSVLPT</sequence>
<dbReference type="Pfam" id="PF18906">
    <property type="entry name" value="Phage_tube_2"/>
    <property type="match status" value="1"/>
</dbReference>
<protein>
    <recommendedName>
        <fullName evidence="3">Phage tail protein</fullName>
    </recommendedName>
</protein>
<gene>
    <name evidence="1" type="ORF">FAA86_18820</name>
</gene>
<dbReference type="RefSeq" id="WP_136542651.1">
    <property type="nucleotide sequence ID" value="NZ_STGU01000012.1"/>
</dbReference>
<comment type="caution">
    <text evidence="1">The sequence shown here is derived from an EMBL/GenBank/DDBJ whole genome shotgun (WGS) entry which is preliminary data.</text>
</comment>
<accession>A0A4S8PT25</accession>